<dbReference type="EMBL" id="CM001217">
    <property type="protein sequence ID" value="AES59412.1"/>
    <property type="molecule type" value="Genomic_DNA"/>
</dbReference>
<evidence type="ECO:0000313" key="3">
    <source>
        <dbReference type="Proteomes" id="UP000002051"/>
    </source>
</evidence>
<dbReference type="EnsemblPlants" id="AES59412">
    <property type="protein sequence ID" value="AES59412"/>
    <property type="gene ID" value="MTR_1g019160"/>
</dbReference>
<proteinExistence type="predicted"/>
<keyword evidence="3" id="KW-1185">Reference proteome</keyword>
<protein>
    <submittedName>
        <fullName evidence="1 2">Uncharacterized protein</fullName>
    </submittedName>
</protein>
<dbReference type="PaxDb" id="3880-AES59412"/>
<dbReference type="HOGENOM" id="CLU_2609585_0_0_1"/>
<reference evidence="2" key="3">
    <citation type="submission" date="2015-04" db="UniProtKB">
        <authorList>
            <consortium name="EnsemblPlants"/>
        </authorList>
    </citation>
    <scope>IDENTIFICATION</scope>
    <source>
        <strain evidence="2">cv. Jemalong A17</strain>
    </source>
</reference>
<name>G7I2E3_MEDTR</name>
<organism evidence="1 3">
    <name type="scientific">Medicago truncatula</name>
    <name type="common">Barrel medic</name>
    <name type="synonym">Medicago tribuloides</name>
    <dbReference type="NCBI Taxonomy" id="3880"/>
    <lineage>
        <taxon>Eukaryota</taxon>
        <taxon>Viridiplantae</taxon>
        <taxon>Streptophyta</taxon>
        <taxon>Embryophyta</taxon>
        <taxon>Tracheophyta</taxon>
        <taxon>Spermatophyta</taxon>
        <taxon>Magnoliopsida</taxon>
        <taxon>eudicotyledons</taxon>
        <taxon>Gunneridae</taxon>
        <taxon>Pentapetalae</taxon>
        <taxon>rosids</taxon>
        <taxon>fabids</taxon>
        <taxon>Fabales</taxon>
        <taxon>Fabaceae</taxon>
        <taxon>Papilionoideae</taxon>
        <taxon>50 kb inversion clade</taxon>
        <taxon>NPAAA clade</taxon>
        <taxon>Hologalegina</taxon>
        <taxon>IRL clade</taxon>
        <taxon>Trifolieae</taxon>
        <taxon>Medicago</taxon>
    </lineage>
</organism>
<gene>
    <name evidence="1" type="ordered locus">MTR_1g019160</name>
</gene>
<accession>G7I2E3</accession>
<reference evidence="1 3" key="1">
    <citation type="journal article" date="2011" name="Nature">
        <title>The Medicago genome provides insight into the evolution of rhizobial symbioses.</title>
        <authorList>
            <person name="Young N.D."/>
            <person name="Debelle F."/>
            <person name="Oldroyd G.E."/>
            <person name="Geurts R."/>
            <person name="Cannon S.B."/>
            <person name="Udvardi M.K."/>
            <person name="Benedito V.A."/>
            <person name="Mayer K.F."/>
            <person name="Gouzy J."/>
            <person name="Schoof H."/>
            <person name="Van de Peer Y."/>
            <person name="Proost S."/>
            <person name="Cook D.R."/>
            <person name="Meyers B.C."/>
            <person name="Spannagl M."/>
            <person name="Cheung F."/>
            <person name="De Mita S."/>
            <person name="Krishnakumar V."/>
            <person name="Gundlach H."/>
            <person name="Zhou S."/>
            <person name="Mudge J."/>
            <person name="Bharti A.K."/>
            <person name="Murray J.D."/>
            <person name="Naoumkina M.A."/>
            <person name="Rosen B."/>
            <person name="Silverstein K.A."/>
            <person name="Tang H."/>
            <person name="Rombauts S."/>
            <person name="Zhao P.X."/>
            <person name="Zhou P."/>
            <person name="Barbe V."/>
            <person name="Bardou P."/>
            <person name="Bechner M."/>
            <person name="Bellec A."/>
            <person name="Berger A."/>
            <person name="Berges H."/>
            <person name="Bidwell S."/>
            <person name="Bisseling T."/>
            <person name="Choisne N."/>
            <person name="Couloux A."/>
            <person name="Denny R."/>
            <person name="Deshpande S."/>
            <person name="Dai X."/>
            <person name="Doyle J.J."/>
            <person name="Dudez A.M."/>
            <person name="Farmer A.D."/>
            <person name="Fouteau S."/>
            <person name="Franken C."/>
            <person name="Gibelin C."/>
            <person name="Gish J."/>
            <person name="Goldstein S."/>
            <person name="Gonzalez A.J."/>
            <person name="Green P.J."/>
            <person name="Hallab A."/>
            <person name="Hartog M."/>
            <person name="Hua A."/>
            <person name="Humphray S.J."/>
            <person name="Jeong D.H."/>
            <person name="Jing Y."/>
            <person name="Jocker A."/>
            <person name="Kenton S.M."/>
            <person name="Kim D.J."/>
            <person name="Klee K."/>
            <person name="Lai H."/>
            <person name="Lang C."/>
            <person name="Lin S."/>
            <person name="Macmil S.L."/>
            <person name="Magdelenat G."/>
            <person name="Matthews L."/>
            <person name="McCorrison J."/>
            <person name="Monaghan E.L."/>
            <person name="Mun J.H."/>
            <person name="Najar F.Z."/>
            <person name="Nicholson C."/>
            <person name="Noirot C."/>
            <person name="O'Bleness M."/>
            <person name="Paule C.R."/>
            <person name="Poulain J."/>
            <person name="Prion F."/>
            <person name="Qin B."/>
            <person name="Qu C."/>
            <person name="Retzel E.F."/>
            <person name="Riddle C."/>
            <person name="Sallet E."/>
            <person name="Samain S."/>
            <person name="Samson N."/>
            <person name="Sanders I."/>
            <person name="Saurat O."/>
            <person name="Scarpelli C."/>
            <person name="Schiex T."/>
            <person name="Segurens B."/>
            <person name="Severin A.J."/>
            <person name="Sherrier D.J."/>
            <person name="Shi R."/>
            <person name="Sims S."/>
            <person name="Singer S.R."/>
            <person name="Sinharoy S."/>
            <person name="Sterck L."/>
            <person name="Viollet A."/>
            <person name="Wang B.B."/>
            <person name="Wang K."/>
            <person name="Wang M."/>
            <person name="Wang X."/>
            <person name="Warfsmann J."/>
            <person name="Weissenbach J."/>
            <person name="White D.D."/>
            <person name="White J.D."/>
            <person name="Wiley G.B."/>
            <person name="Wincker P."/>
            <person name="Xing Y."/>
            <person name="Yang L."/>
            <person name="Yao Z."/>
            <person name="Ying F."/>
            <person name="Zhai J."/>
            <person name="Zhou L."/>
            <person name="Zuber A."/>
            <person name="Denarie J."/>
            <person name="Dixon R.A."/>
            <person name="May G.D."/>
            <person name="Schwartz D.C."/>
            <person name="Rogers J."/>
            <person name="Quetier F."/>
            <person name="Town C.D."/>
            <person name="Roe B.A."/>
        </authorList>
    </citation>
    <scope>NUCLEOTIDE SEQUENCE [LARGE SCALE GENOMIC DNA]</scope>
    <source>
        <strain evidence="1">A17</strain>
        <strain evidence="2 3">cv. Jemalong A17</strain>
    </source>
</reference>
<dbReference type="AlphaFoldDB" id="G7I2E3"/>
<evidence type="ECO:0000313" key="2">
    <source>
        <dbReference type="EnsemblPlants" id="AES59412"/>
    </source>
</evidence>
<reference evidence="1 3" key="2">
    <citation type="journal article" date="2014" name="BMC Genomics">
        <title>An improved genome release (version Mt4.0) for the model legume Medicago truncatula.</title>
        <authorList>
            <person name="Tang H."/>
            <person name="Krishnakumar V."/>
            <person name="Bidwell S."/>
            <person name="Rosen B."/>
            <person name="Chan A."/>
            <person name="Zhou S."/>
            <person name="Gentzbittel L."/>
            <person name="Childs K.L."/>
            <person name="Yandell M."/>
            <person name="Gundlach H."/>
            <person name="Mayer K.F."/>
            <person name="Schwartz D.C."/>
            <person name="Town C.D."/>
        </authorList>
    </citation>
    <scope>GENOME REANNOTATION</scope>
    <source>
        <strain evidence="2 3">cv. Jemalong A17</strain>
    </source>
</reference>
<evidence type="ECO:0000313" key="1">
    <source>
        <dbReference type="EMBL" id="AES59412.1"/>
    </source>
</evidence>
<sequence>MDAPANRAKGNKISMNAFIRQSARRSAKLRKVDVDIFQYFQGVGAKDYEYRYRENRDMHADIFSLLKGSQYTAVRNTRF</sequence>
<dbReference type="Proteomes" id="UP000002051">
    <property type="component" value="Unassembled WGS sequence"/>
</dbReference>